<evidence type="ECO:0000256" key="2">
    <source>
        <dbReference type="ARBA" id="ARBA00007116"/>
    </source>
</evidence>
<sequence length="91" mass="10940">MRTLMEDEPEKYQSHFSEYLKREIDADCMEALYKKVHAAIRADPTTKKSEKEPLKEHKRYNLKKLTYEERKEKLVERLNTFNSAADDEDDE</sequence>
<dbReference type="Pfam" id="PF14204">
    <property type="entry name" value="Ribosomal_L18_c"/>
    <property type="match status" value="1"/>
</dbReference>
<evidence type="ECO:0000256" key="1">
    <source>
        <dbReference type="ARBA" id="ARBA00004496"/>
    </source>
</evidence>
<dbReference type="AlphaFoldDB" id="A9P8P0"/>
<comment type="subcellular location">
    <subcellularLocation>
        <location evidence="1">Cytoplasm</location>
    </subcellularLocation>
</comment>
<dbReference type="GO" id="GO:1990904">
    <property type="term" value="C:ribonucleoprotein complex"/>
    <property type="evidence" value="ECO:0007669"/>
    <property type="project" value="UniProtKB-KW"/>
</dbReference>
<comment type="similarity">
    <text evidence="2">Belongs to the universal ribosomal protein uL18 family.</text>
</comment>
<dbReference type="GO" id="GO:0006412">
    <property type="term" value="P:translation"/>
    <property type="evidence" value="ECO:0007669"/>
    <property type="project" value="InterPro"/>
</dbReference>
<evidence type="ECO:0000313" key="8">
    <source>
        <dbReference type="EMBL" id="ABK92743.1"/>
    </source>
</evidence>
<dbReference type="InterPro" id="IPR025607">
    <property type="entry name" value="Ribosomal_uL18_C_euk"/>
</dbReference>
<evidence type="ECO:0000259" key="7">
    <source>
        <dbReference type="Pfam" id="PF14204"/>
    </source>
</evidence>
<dbReference type="GO" id="GO:0008097">
    <property type="term" value="F:5S rRNA binding"/>
    <property type="evidence" value="ECO:0007669"/>
    <property type="project" value="InterPro"/>
</dbReference>
<evidence type="ECO:0000256" key="6">
    <source>
        <dbReference type="ARBA" id="ARBA00023274"/>
    </source>
</evidence>
<evidence type="ECO:0000256" key="4">
    <source>
        <dbReference type="ARBA" id="ARBA00022490"/>
    </source>
</evidence>
<dbReference type="EMBL" id="EF144502">
    <property type="protein sequence ID" value="ABK92743.1"/>
    <property type="molecule type" value="mRNA"/>
</dbReference>
<proteinExistence type="evidence at transcript level"/>
<name>A9P8P0_POPTR</name>
<dbReference type="GO" id="GO:0005737">
    <property type="term" value="C:cytoplasm"/>
    <property type="evidence" value="ECO:0007669"/>
    <property type="project" value="UniProtKB-SubCell"/>
</dbReference>
<accession>A9P8P0</accession>
<protein>
    <recommendedName>
        <fullName evidence="7">Large ribosomal subunit protein uL18 C-terminal eukaryotes domain-containing protein</fullName>
    </recommendedName>
</protein>
<keyword evidence="5" id="KW-0689">Ribosomal protein</keyword>
<feature type="domain" description="Large ribosomal subunit protein uL18 C-terminal eukaryotes" evidence="7">
    <location>
        <begin position="29"/>
        <end position="82"/>
    </location>
</feature>
<dbReference type="ExpressionAtlas" id="A9P8P0">
    <property type="expression patterns" value="baseline and differential"/>
</dbReference>
<organism evidence="8">
    <name type="scientific">Populus trichocarpa</name>
    <name type="common">Western balsam poplar</name>
    <name type="synonym">Populus balsamifera subsp. trichocarpa</name>
    <dbReference type="NCBI Taxonomy" id="3694"/>
    <lineage>
        <taxon>Eukaryota</taxon>
        <taxon>Viridiplantae</taxon>
        <taxon>Streptophyta</taxon>
        <taxon>Embryophyta</taxon>
        <taxon>Tracheophyta</taxon>
        <taxon>Spermatophyta</taxon>
        <taxon>Magnoliopsida</taxon>
        <taxon>eudicotyledons</taxon>
        <taxon>Gunneridae</taxon>
        <taxon>Pentapetalae</taxon>
        <taxon>rosids</taxon>
        <taxon>fabids</taxon>
        <taxon>Malpighiales</taxon>
        <taxon>Salicaceae</taxon>
        <taxon>Saliceae</taxon>
        <taxon>Populus</taxon>
    </lineage>
</organism>
<evidence type="ECO:0000256" key="5">
    <source>
        <dbReference type="ARBA" id="ARBA00022980"/>
    </source>
</evidence>
<dbReference type="Gene3D" id="3.30.420.100">
    <property type="match status" value="1"/>
</dbReference>
<dbReference type="PANTHER" id="PTHR23410:SF37">
    <property type="entry name" value="LARGE RIBOSOMAL SUBUNIT PROTEIN UL18 C-TERMINAL EUKARYOTES DOMAIN-CONTAINING PROTEIN"/>
    <property type="match status" value="1"/>
</dbReference>
<comment type="subunit">
    <text evidence="3">Component of the large ribosomal subunit (LSU).</text>
</comment>
<dbReference type="GO" id="GO:0003735">
    <property type="term" value="F:structural constituent of ribosome"/>
    <property type="evidence" value="ECO:0007669"/>
    <property type="project" value="InterPro"/>
</dbReference>
<dbReference type="PANTHER" id="PTHR23410">
    <property type="entry name" value="RIBOSOMAL PROTEIN L5-RELATED"/>
    <property type="match status" value="1"/>
</dbReference>
<keyword evidence="6" id="KW-0687">Ribonucleoprotein</keyword>
<dbReference type="GO" id="GO:0005840">
    <property type="term" value="C:ribosome"/>
    <property type="evidence" value="ECO:0007669"/>
    <property type="project" value="UniProtKB-KW"/>
</dbReference>
<dbReference type="InterPro" id="IPR005485">
    <property type="entry name" value="Rbsml_uL18_euk_arch"/>
</dbReference>
<evidence type="ECO:0000256" key="3">
    <source>
        <dbReference type="ARBA" id="ARBA00011113"/>
    </source>
</evidence>
<keyword evidence="4" id="KW-0963">Cytoplasm</keyword>
<reference evidence="8" key="1">
    <citation type="journal article" date="2008" name="BMC Genomics">
        <title>Analysis of 4,664 high-quality sequence-finished poplar full-length cDNA clones and their utility for the discovery of genes responding to insect feeding.</title>
        <authorList>
            <person name="Ralph S.G."/>
            <person name="Chun H.J."/>
            <person name="Cooper D."/>
            <person name="Kirkpatrick R."/>
            <person name="Kolosova N."/>
            <person name="Gunter L."/>
            <person name="Tuskan G.A."/>
            <person name="Douglas C.J."/>
            <person name="Holt R.A."/>
            <person name="Jones S.J."/>
            <person name="Marra M.A."/>
            <person name="Bohlmann J."/>
        </authorList>
    </citation>
    <scope>NUCLEOTIDE SEQUENCE</scope>
    <source>
        <tissue evidence="8">Outer xylem</tissue>
    </source>
</reference>